<feature type="compositionally biased region" description="Acidic residues" evidence="10">
    <location>
        <begin position="335"/>
        <end position="345"/>
    </location>
</feature>
<reference evidence="11" key="1">
    <citation type="journal article" date="2023" name="Genome Biol. Evol.">
        <title>Long-read-based Genome Assembly of Drosophila gunungcola Reveals Fewer Chemosensory Genes in Flower-breeding Species.</title>
        <authorList>
            <person name="Negi A."/>
            <person name="Liao B.Y."/>
            <person name="Yeh S.D."/>
        </authorList>
    </citation>
    <scope>NUCLEOTIDE SEQUENCE</scope>
    <source>
        <strain evidence="11">Sukarami</strain>
    </source>
</reference>
<sequence>MSAGLEDIKLEALSLSEGIRDSPVCIIVLGMAGSGKTTFTRSLIQHAQQEFNPYVVNLDPACREVPYAAHVDIRDTVNYREVMKQYQLGPNGGIVTALNMFTTKMAQFAELVRRAGERGHKWCIIDTPGQIEVFTWSASGNIITEGLATMFPTIVVYVMDVVRSACPTTFMSNMLYACSILYKTRLPFLVALNKIDLQDCSFVLDWMTDFEIFQEALEQEQSFLSNLTRSMSLTLDTFYENLSTCGVSAKTGVGFAQLLKKILECVTQYEQDYKPVYEKMRKERLAEQAAGPKPADNVEEAGVAVPLGLGLQDPPANSGNSVFLMAPGLVPQSADGDDEQEDMEEDAKGTAEDQNFHSFVQNHLTVQQNKRDKQQQNLK</sequence>
<evidence type="ECO:0000256" key="5">
    <source>
        <dbReference type="ARBA" id="ARBA00023054"/>
    </source>
</evidence>
<keyword evidence="7" id="KW-0539">Nucleus</keyword>
<evidence type="ECO:0000256" key="8">
    <source>
        <dbReference type="ARBA" id="ARBA00055682"/>
    </source>
</evidence>
<dbReference type="InterPro" id="IPR004130">
    <property type="entry name" value="Gpn"/>
</dbReference>
<keyword evidence="3 9" id="KW-0547">Nucleotide-binding</keyword>
<dbReference type="SUPFAM" id="SSF52540">
    <property type="entry name" value="P-loop containing nucleoside triphosphate hydrolases"/>
    <property type="match status" value="1"/>
</dbReference>
<feature type="compositionally biased region" description="Basic and acidic residues" evidence="10">
    <location>
        <begin position="369"/>
        <end position="379"/>
    </location>
</feature>
<keyword evidence="6 9" id="KW-0342">GTP-binding</keyword>
<feature type="compositionally biased region" description="Polar residues" evidence="10">
    <location>
        <begin position="356"/>
        <end position="368"/>
    </location>
</feature>
<evidence type="ECO:0000313" key="12">
    <source>
        <dbReference type="Proteomes" id="UP001059596"/>
    </source>
</evidence>
<dbReference type="OrthoDB" id="243313at2759"/>
<comment type="function">
    <text evidence="8 9">Small GTPase required for proper nuclear import of RNA polymerase II (RNAPII). May act at an RNAP assembly step prior to nuclear import.</text>
</comment>
<keyword evidence="12" id="KW-1185">Reference proteome</keyword>
<name>A0A9P9YDH7_9MUSC</name>
<feature type="region of interest" description="Disordered" evidence="10">
    <location>
        <begin position="318"/>
        <end position="379"/>
    </location>
</feature>
<dbReference type="EMBL" id="JAMKOV010000071">
    <property type="protein sequence ID" value="KAI8034499.1"/>
    <property type="molecule type" value="Genomic_DNA"/>
</dbReference>
<keyword evidence="2 9" id="KW-0963">Cytoplasm</keyword>
<dbReference type="CDD" id="cd17870">
    <property type="entry name" value="GPN1"/>
    <property type="match status" value="1"/>
</dbReference>
<comment type="subunit">
    <text evidence="9">Binds to RNA polymerase II.</text>
</comment>
<evidence type="ECO:0000256" key="6">
    <source>
        <dbReference type="ARBA" id="ARBA00023134"/>
    </source>
</evidence>
<dbReference type="GO" id="GO:0005525">
    <property type="term" value="F:GTP binding"/>
    <property type="evidence" value="ECO:0007669"/>
    <property type="project" value="UniProtKB-KW"/>
</dbReference>
<dbReference type="GO" id="GO:0003924">
    <property type="term" value="F:GTPase activity"/>
    <property type="evidence" value="ECO:0007669"/>
    <property type="project" value="InterPro"/>
</dbReference>
<evidence type="ECO:0000256" key="2">
    <source>
        <dbReference type="ARBA" id="ARBA00022490"/>
    </source>
</evidence>
<comment type="caution">
    <text evidence="11">The sequence shown here is derived from an EMBL/GenBank/DDBJ whole genome shotgun (WGS) entry which is preliminary data.</text>
</comment>
<feature type="compositionally biased region" description="Basic and acidic residues" evidence="10">
    <location>
        <begin position="346"/>
        <end position="355"/>
    </location>
</feature>
<dbReference type="GO" id="GO:0005737">
    <property type="term" value="C:cytoplasm"/>
    <property type="evidence" value="ECO:0007669"/>
    <property type="project" value="UniProtKB-SubCell"/>
</dbReference>
<dbReference type="AlphaFoldDB" id="A0A9P9YDH7"/>
<evidence type="ECO:0000256" key="10">
    <source>
        <dbReference type="SAM" id="MobiDB-lite"/>
    </source>
</evidence>
<comment type="subcellular location">
    <subcellularLocation>
        <location evidence="9">Cytoplasm</location>
    </subcellularLocation>
    <subcellularLocation>
        <location evidence="9">Nucleus</location>
    </subcellularLocation>
</comment>
<keyword evidence="4 9" id="KW-0378">Hydrolase</keyword>
<gene>
    <name evidence="11" type="ORF">M5D96_012686</name>
</gene>
<keyword evidence="5" id="KW-0175">Coiled coil</keyword>
<organism evidence="11 12">
    <name type="scientific">Drosophila gunungcola</name>
    <name type="common">fruit fly</name>
    <dbReference type="NCBI Taxonomy" id="103775"/>
    <lineage>
        <taxon>Eukaryota</taxon>
        <taxon>Metazoa</taxon>
        <taxon>Ecdysozoa</taxon>
        <taxon>Arthropoda</taxon>
        <taxon>Hexapoda</taxon>
        <taxon>Insecta</taxon>
        <taxon>Pterygota</taxon>
        <taxon>Neoptera</taxon>
        <taxon>Endopterygota</taxon>
        <taxon>Diptera</taxon>
        <taxon>Brachycera</taxon>
        <taxon>Muscomorpha</taxon>
        <taxon>Ephydroidea</taxon>
        <taxon>Drosophilidae</taxon>
        <taxon>Drosophila</taxon>
        <taxon>Sophophora</taxon>
    </lineage>
</organism>
<dbReference type="FunFam" id="3.40.50.300:FF:000888">
    <property type="entry name" value="GPN-loop GTPase 1"/>
    <property type="match status" value="1"/>
</dbReference>
<dbReference type="InterPro" id="IPR027417">
    <property type="entry name" value="P-loop_NTPase"/>
</dbReference>
<accession>A0A9P9YDH7</accession>
<evidence type="ECO:0000256" key="4">
    <source>
        <dbReference type="ARBA" id="ARBA00022801"/>
    </source>
</evidence>
<evidence type="ECO:0000256" key="1">
    <source>
        <dbReference type="ARBA" id="ARBA00005290"/>
    </source>
</evidence>
<dbReference type="GO" id="GO:0005634">
    <property type="term" value="C:nucleus"/>
    <property type="evidence" value="ECO:0007669"/>
    <property type="project" value="UniProtKB-SubCell"/>
</dbReference>
<dbReference type="EC" id="3.6.5.-" evidence="9"/>
<evidence type="ECO:0000313" key="11">
    <source>
        <dbReference type="EMBL" id="KAI8034499.1"/>
    </source>
</evidence>
<comment type="similarity">
    <text evidence="1 9">Belongs to the GPN-loop GTPase family.</text>
</comment>
<dbReference type="PANTHER" id="PTHR21231:SF8">
    <property type="entry name" value="GPN-LOOP GTPASE 1"/>
    <property type="match status" value="1"/>
</dbReference>
<dbReference type="InterPro" id="IPR030230">
    <property type="entry name" value="Gpn1/Npa3/XAB1"/>
</dbReference>
<evidence type="ECO:0000256" key="3">
    <source>
        <dbReference type="ARBA" id="ARBA00022741"/>
    </source>
</evidence>
<dbReference type="Gene3D" id="3.40.50.300">
    <property type="entry name" value="P-loop containing nucleotide triphosphate hydrolases"/>
    <property type="match status" value="1"/>
</dbReference>
<evidence type="ECO:0000256" key="9">
    <source>
        <dbReference type="RuleBase" id="RU365059"/>
    </source>
</evidence>
<evidence type="ECO:0000256" key="7">
    <source>
        <dbReference type="ARBA" id="ARBA00023242"/>
    </source>
</evidence>
<dbReference type="PANTHER" id="PTHR21231">
    <property type="entry name" value="XPA-BINDING PROTEIN 1-RELATED"/>
    <property type="match status" value="1"/>
</dbReference>
<protein>
    <recommendedName>
        <fullName evidence="9">GPN-loop GTPase</fullName>
        <ecNumber evidence="9">3.6.5.-</ecNumber>
    </recommendedName>
</protein>
<proteinExistence type="inferred from homology"/>
<dbReference type="Proteomes" id="UP001059596">
    <property type="component" value="Unassembled WGS sequence"/>
</dbReference>
<dbReference type="Pfam" id="PF03029">
    <property type="entry name" value="ATP_bind_1"/>
    <property type="match status" value="1"/>
</dbReference>